<keyword evidence="4" id="KW-0378">Hydrolase</keyword>
<dbReference type="Pfam" id="PF00026">
    <property type="entry name" value="Asp"/>
    <property type="match status" value="1"/>
</dbReference>
<protein>
    <submittedName>
        <fullName evidence="7">Aspartic proteinase oryzasin-1</fullName>
    </submittedName>
</protein>
<comment type="caution">
    <text evidence="7">The sequence shown here is derived from an EMBL/GenBank/DDBJ whole genome shotgun (WGS) entry which is preliminary data.</text>
</comment>
<keyword evidence="8" id="KW-1185">Reference proteome</keyword>
<dbReference type="InterPro" id="IPR021109">
    <property type="entry name" value="Peptidase_aspartic_dom_sf"/>
</dbReference>
<dbReference type="InterPro" id="IPR001461">
    <property type="entry name" value="Aspartic_peptidase_A1"/>
</dbReference>
<organism evidence="7 8">
    <name type="scientific">Durusdinium trenchii</name>
    <dbReference type="NCBI Taxonomy" id="1381693"/>
    <lineage>
        <taxon>Eukaryota</taxon>
        <taxon>Sar</taxon>
        <taxon>Alveolata</taxon>
        <taxon>Dinophyceae</taxon>
        <taxon>Suessiales</taxon>
        <taxon>Symbiodiniaceae</taxon>
        <taxon>Durusdinium</taxon>
    </lineage>
</organism>
<evidence type="ECO:0000256" key="3">
    <source>
        <dbReference type="ARBA" id="ARBA00022750"/>
    </source>
</evidence>
<accession>A0ABP0IPC5</accession>
<keyword evidence="5" id="KW-0732">Signal</keyword>
<dbReference type="InterPro" id="IPR034164">
    <property type="entry name" value="Pepsin-like_dom"/>
</dbReference>
<dbReference type="InterPro" id="IPR033121">
    <property type="entry name" value="PEPTIDASE_A1"/>
</dbReference>
<feature type="signal peptide" evidence="5">
    <location>
        <begin position="1"/>
        <end position="15"/>
    </location>
</feature>
<reference evidence="7 8" key="1">
    <citation type="submission" date="2024-02" db="EMBL/GenBank/DDBJ databases">
        <authorList>
            <person name="Chen Y."/>
            <person name="Shah S."/>
            <person name="Dougan E. K."/>
            <person name="Thang M."/>
            <person name="Chan C."/>
        </authorList>
    </citation>
    <scope>NUCLEOTIDE SEQUENCE [LARGE SCALE GENOMIC DNA]</scope>
</reference>
<dbReference type="Gene3D" id="2.40.70.10">
    <property type="entry name" value="Acid Proteases"/>
    <property type="match status" value="3"/>
</dbReference>
<feature type="chain" id="PRO_5045745940" evidence="5">
    <location>
        <begin position="16"/>
        <end position="614"/>
    </location>
</feature>
<evidence type="ECO:0000256" key="5">
    <source>
        <dbReference type="SAM" id="SignalP"/>
    </source>
</evidence>
<comment type="similarity">
    <text evidence="1">Belongs to the peptidase A1 family.</text>
</comment>
<proteinExistence type="inferred from homology"/>
<evidence type="ECO:0000259" key="6">
    <source>
        <dbReference type="PROSITE" id="PS51767"/>
    </source>
</evidence>
<dbReference type="EMBL" id="CAXAMM010004669">
    <property type="protein sequence ID" value="CAK9004429.1"/>
    <property type="molecule type" value="Genomic_DNA"/>
</dbReference>
<evidence type="ECO:0000256" key="1">
    <source>
        <dbReference type="ARBA" id="ARBA00007447"/>
    </source>
</evidence>
<sequence>MHLYLILFLLAPAQGIYMRGHPSKRGQACAGLKNHEVYSSVRVYVGSEQVAFDLVADTGSDNCIVKACACEQCPSEWGGCFEGPKDSHSFAMTTVHNKSSKSDDPVSMVMRFGSGDIAATVSSDAVKLGPKEAWMENGLLLMVDHTLELKGKFEGILGLGRPPAEESPIETSNGAELTNLQVPSFLERAQVQRFSLCFNRKADGVLGLDAPKPANPMSSTGHTHWSLNLKGISVGTTSKSSKDAAAAKIEGLCSDQCSAIPDSGTTLTAGPEEDLAKIYDQVCNNWQRCKNTHEELKKEIKKLAKKGIKVEGTATLMSLDPHDFMATVSKIAQQSGTRLREATEAAAQARTATLKWGTLSTGDGHPVRSRTAIAADADNSSSSDQPKTVKWGSLKSTQGILDAATRLGSSIFQEGDPEGELDMEEENSGLEIEPSLTLQLLLEHCSQWMHDANLVEEMPKLSFHVTAADGKTDELKLSPKSYVLSKDLEVEVPSVRNVLGFPLKTTEKGVKTVCSMAFTPTSYMTISDGMIWILGTPLFYEYTAHYDRGTGKEEEITVGFVHQDDEPCGECDAKTNEVRPSQSLIDSSATTGLQQLIYLSKQPVLRNLTGVKAI</sequence>
<gene>
    <name evidence="7" type="ORF">SCF082_LOCUS8175</name>
</gene>
<dbReference type="CDD" id="cd05471">
    <property type="entry name" value="pepsin_like"/>
    <property type="match status" value="1"/>
</dbReference>
<keyword evidence="3" id="KW-0064">Aspartyl protease</keyword>
<name>A0ABP0IPC5_9DINO</name>
<dbReference type="PROSITE" id="PS51767">
    <property type="entry name" value="PEPTIDASE_A1"/>
    <property type="match status" value="1"/>
</dbReference>
<evidence type="ECO:0000256" key="2">
    <source>
        <dbReference type="ARBA" id="ARBA00022670"/>
    </source>
</evidence>
<evidence type="ECO:0000313" key="7">
    <source>
        <dbReference type="EMBL" id="CAK9004429.1"/>
    </source>
</evidence>
<dbReference type="SUPFAM" id="SSF50630">
    <property type="entry name" value="Acid proteases"/>
    <property type="match status" value="1"/>
</dbReference>
<dbReference type="PANTHER" id="PTHR47966">
    <property type="entry name" value="BETA-SITE APP-CLEAVING ENZYME, ISOFORM A-RELATED"/>
    <property type="match status" value="1"/>
</dbReference>
<feature type="domain" description="Peptidase A1" evidence="6">
    <location>
        <begin position="39"/>
        <end position="561"/>
    </location>
</feature>
<dbReference type="Proteomes" id="UP001642464">
    <property type="component" value="Unassembled WGS sequence"/>
</dbReference>
<keyword evidence="2" id="KW-0645">Protease</keyword>
<dbReference type="PANTHER" id="PTHR47966:SF51">
    <property type="entry name" value="BETA-SITE APP-CLEAVING ENZYME, ISOFORM A-RELATED"/>
    <property type="match status" value="1"/>
</dbReference>
<evidence type="ECO:0000256" key="4">
    <source>
        <dbReference type="ARBA" id="ARBA00022801"/>
    </source>
</evidence>
<evidence type="ECO:0000313" key="8">
    <source>
        <dbReference type="Proteomes" id="UP001642464"/>
    </source>
</evidence>